<dbReference type="GO" id="GO:0004185">
    <property type="term" value="F:serine-type carboxypeptidase activity"/>
    <property type="evidence" value="ECO:0007669"/>
    <property type="project" value="InterPro"/>
</dbReference>
<proteinExistence type="inferred from homology"/>
<keyword evidence="5" id="KW-0645">Protease</keyword>
<reference evidence="5 6" key="1">
    <citation type="submission" date="2017-06" db="EMBL/GenBank/DDBJ databases">
        <authorList>
            <person name="Kim H.J."/>
            <person name="Triplett B.A."/>
        </authorList>
    </citation>
    <scope>NUCLEOTIDE SEQUENCE [LARGE SCALE GENOMIC DNA]</scope>
    <source>
        <strain evidence="5 6">DSM 43151</strain>
    </source>
</reference>
<accession>A0A239ARD8</accession>
<dbReference type="Pfam" id="PF02113">
    <property type="entry name" value="Peptidase_S13"/>
    <property type="match status" value="2"/>
</dbReference>
<evidence type="ECO:0000256" key="1">
    <source>
        <dbReference type="ARBA" id="ARBA00006096"/>
    </source>
</evidence>
<keyword evidence="6" id="KW-1185">Reference proteome</keyword>
<feature type="region of interest" description="Disordered" evidence="3">
    <location>
        <begin position="1"/>
        <end position="70"/>
    </location>
</feature>
<feature type="region of interest" description="Disordered" evidence="3">
    <location>
        <begin position="142"/>
        <end position="161"/>
    </location>
</feature>
<name>A0A239ARD8_9ACTN</name>
<keyword evidence="4" id="KW-0812">Transmembrane</keyword>
<protein>
    <submittedName>
        <fullName evidence="5">D-alanyl-D-alanine carboxypeptidase / D-alanyl-D-alanine-endopeptidase (Penicillin-binding protein 4)</fullName>
    </submittedName>
</protein>
<dbReference type="GO" id="GO:0006508">
    <property type="term" value="P:proteolysis"/>
    <property type="evidence" value="ECO:0007669"/>
    <property type="project" value="InterPro"/>
</dbReference>
<dbReference type="Proteomes" id="UP000198415">
    <property type="component" value="Unassembled WGS sequence"/>
</dbReference>
<evidence type="ECO:0000313" key="5">
    <source>
        <dbReference type="EMBL" id="SNR97568.1"/>
    </source>
</evidence>
<feature type="compositionally biased region" description="Low complexity" evidence="3">
    <location>
        <begin position="61"/>
        <end position="70"/>
    </location>
</feature>
<evidence type="ECO:0000256" key="3">
    <source>
        <dbReference type="SAM" id="MobiDB-lite"/>
    </source>
</evidence>
<dbReference type="InterPro" id="IPR000667">
    <property type="entry name" value="Peptidase_S13"/>
</dbReference>
<dbReference type="NCBIfam" id="TIGR00666">
    <property type="entry name" value="PBP4"/>
    <property type="match status" value="1"/>
</dbReference>
<dbReference type="Gene3D" id="3.50.80.20">
    <property type="entry name" value="D-Ala-D-Ala carboxypeptidase C, peptidase S13"/>
    <property type="match status" value="1"/>
</dbReference>
<dbReference type="InterPro" id="IPR012338">
    <property type="entry name" value="Beta-lactam/transpept-like"/>
</dbReference>
<feature type="compositionally biased region" description="Low complexity" evidence="3">
    <location>
        <begin position="146"/>
        <end position="158"/>
    </location>
</feature>
<evidence type="ECO:0000256" key="2">
    <source>
        <dbReference type="ARBA" id="ARBA00022801"/>
    </source>
</evidence>
<dbReference type="AlphaFoldDB" id="A0A239ARD8"/>
<dbReference type="SUPFAM" id="SSF56601">
    <property type="entry name" value="beta-lactamase/transpeptidase-like"/>
    <property type="match status" value="1"/>
</dbReference>
<keyword evidence="4" id="KW-1133">Transmembrane helix</keyword>
<evidence type="ECO:0000256" key="4">
    <source>
        <dbReference type="SAM" id="Phobius"/>
    </source>
</evidence>
<sequence length="590" mass="58796">MPVSPIAPVAANPPAGAYPPSGPQPLQPAPQPAQPTPRPGAGGTAAPDVPYGKASVPLNTARPAPSASVRPSAVAKPAVAQPAVVKPAVVKPAAEVEPETGGDADSGTGVFSSTKVASIVLAVVVLVAVFVVGLVERPGPIAGWLDDSSTPSPEATTPDPTPTPVLAAVNAQGAVPNAAAVKEALDPLVKSSALGSTVHVSVMDVASAQVLYSQNADIPTTPASTTKLLTAATALAARGPAYRLATRVVAGENPGEVVIIGGGDPTLAINAKGQFPGAARLDRLAAQVKKALGDTPVTKVTVDISLFSGPETATGWSSDDISPGGQVSKIQALMTNAGRITPVHNDSGGDPRFSDPALAAGRAFAKQLGVPSSKVSKGTAPAADAATGAAASAPAAAVTPGQELGRVESPPLVQILDWMLQQSDNTLAEAMARQVAVAAGVEASFDGASEAMIKKLRELGLPGDEANLYDGSGLSRHNGISPTLLVQTLALAAGGTRPELSAMFNGLPVAGWSGTLRTRFVTPSVNQSAQGIVRAKTGTLRGVNTLAGVLITKDGRVLSFAIMASSTSDPGSAKAALDKVAARLVACGCS</sequence>
<evidence type="ECO:0000313" key="6">
    <source>
        <dbReference type="Proteomes" id="UP000198415"/>
    </source>
</evidence>
<dbReference type="EMBL" id="FZNR01000008">
    <property type="protein sequence ID" value="SNR97568.1"/>
    <property type="molecule type" value="Genomic_DNA"/>
</dbReference>
<keyword evidence="4" id="KW-0472">Membrane</keyword>
<dbReference type="Gene3D" id="3.40.710.10">
    <property type="entry name" value="DD-peptidase/beta-lactamase superfamily"/>
    <property type="match status" value="2"/>
</dbReference>
<dbReference type="GO" id="GO:0000270">
    <property type="term" value="P:peptidoglycan metabolic process"/>
    <property type="evidence" value="ECO:0007669"/>
    <property type="project" value="TreeGrafter"/>
</dbReference>
<dbReference type="PANTHER" id="PTHR30023">
    <property type="entry name" value="D-ALANYL-D-ALANINE CARBOXYPEPTIDASE"/>
    <property type="match status" value="1"/>
</dbReference>
<organism evidence="5 6">
    <name type="scientific">Actinoplanes regularis</name>
    <dbReference type="NCBI Taxonomy" id="52697"/>
    <lineage>
        <taxon>Bacteria</taxon>
        <taxon>Bacillati</taxon>
        <taxon>Actinomycetota</taxon>
        <taxon>Actinomycetes</taxon>
        <taxon>Micromonosporales</taxon>
        <taxon>Micromonosporaceae</taxon>
        <taxon>Actinoplanes</taxon>
    </lineage>
</organism>
<gene>
    <name evidence="5" type="ORF">SAMN06264365_10838</name>
</gene>
<dbReference type="PRINTS" id="PR00922">
    <property type="entry name" value="DADACBPTASE3"/>
</dbReference>
<feature type="transmembrane region" description="Helical" evidence="4">
    <location>
        <begin position="116"/>
        <end position="135"/>
    </location>
</feature>
<keyword evidence="2" id="KW-0378">Hydrolase</keyword>
<feature type="compositionally biased region" description="Pro residues" evidence="3">
    <location>
        <begin position="16"/>
        <end position="38"/>
    </location>
</feature>
<comment type="similarity">
    <text evidence="1">Belongs to the peptidase S13 family.</text>
</comment>
<keyword evidence="5" id="KW-0121">Carboxypeptidase</keyword>
<dbReference type="PANTHER" id="PTHR30023:SF0">
    <property type="entry name" value="PENICILLIN-SENSITIVE CARBOXYPEPTIDASE A"/>
    <property type="match status" value="1"/>
</dbReference>